<proteinExistence type="predicted"/>
<dbReference type="AlphaFoldDB" id="A0A4Z1NHX5"/>
<keyword evidence="3" id="KW-1185">Reference proteome</keyword>
<evidence type="ECO:0000313" key="3">
    <source>
        <dbReference type="Proteomes" id="UP000298493"/>
    </source>
</evidence>
<accession>A0A4Z1NHX5</accession>
<sequence>MKVSSAFSFILPLVSLSALASPLALHETSLNPRAILTSRKYQQSFISAIDFNICKLKFGGGIGGFGRVTLKTKTARCLDYWTMKIGCQYTHPTTSAFLNYYTCGDKLLCMPTTKEGGPMDAGCLPVFQPSGVLGEADIDNFACSAGFNVGDRDLNVRSSVTTDGQSPGPAIARCTIHSQDTGRKSTTIWDHSPCETQSTILHLYAHTTYQACISAAVGFIHHRVGFKWHILPPIPYAKVPRDLEHGTEEGTEEGTPSSELFTIDDTKSSVVNLEVVVEK</sequence>
<feature type="signal peptide" evidence="1">
    <location>
        <begin position="1"/>
        <end position="20"/>
    </location>
</feature>
<gene>
    <name evidence="2" type="ORF">E6O75_ATG07339</name>
</gene>
<dbReference type="Proteomes" id="UP000298493">
    <property type="component" value="Unassembled WGS sequence"/>
</dbReference>
<evidence type="ECO:0000313" key="2">
    <source>
        <dbReference type="EMBL" id="TID14107.1"/>
    </source>
</evidence>
<reference evidence="2 3" key="1">
    <citation type="submission" date="2019-04" db="EMBL/GenBank/DDBJ databases">
        <title>High contiguity whole genome sequence and gene annotation resource for two Venturia nashicola isolates.</title>
        <authorList>
            <person name="Prokchorchik M."/>
            <person name="Won K."/>
            <person name="Lee Y."/>
            <person name="Choi E.D."/>
            <person name="Segonzac C."/>
            <person name="Sohn K.H."/>
        </authorList>
    </citation>
    <scope>NUCLEOTIDE SEQUENCE [LARGE SCALE GENOMIC DNA]</scope>
    <source>
        <strain evidence="2 3">PRI2</strain>
    </source>
</reference>
<evidence type="ECO:0000256" key="1">
    <source>
        <dbReference type="SAM" id="SignalP"/>
    </source>
</evidence>
<comment type="caution">
    <text evidence="2">The sequence shown here is derived from an EMBL/GenBank/DDBJ whole genome shotgun (WGS) entry which is preliminary data.</text>
</comment>
<name>A0A4Z1NHX5_9PEZI</name>
<dbReference type="EMBL" id="SNSC02000024">
    <property type="protein sequence ID" value="TID14107.1"/>
    <property type="molecule type" value="Genomic_DNA"/>
</dbReference>
<keyword evidence="1" id="KW-0732">Signal</keyword>
<feature type="chain" id="PRO_5021388992" evidence="1">
    <location>
        <begin position="21"/>
        <end position="279"/>
    </location>
</feature>
<protein>
    <submittedName>
        <fullName evidence="2">Calcium-binding protein</fullName>
    </submittedName>
</protein>
<organism evidence="2 3">
    <name type="scientific">Venturia nashicola</name>
    <dbReference type="NCBI Taxonomy" id="86259"/>
    <lineage>
        <taxon>Eukaryota</taxon>
        <taxon>Fungi</taxon>
        <taxon>Dikarya</taxon>
        <taxon>Ascomycota</taxon>
        <taxon>Pezizomycotina</taxon>
        <taxon>Dothideomycetes</taxon>
        <taxon>Pleosporomycetidae</taxon>
        <taxon>Venturiales</taxon>
        <taxon>Venturiaceae</taxon>
        <taxon>Venturia</taxon>
    </lineage>
</organism>